<dbReference type="PRINTS" id="PR00344">
    <property type="entry name" value="BCTRLSENSOR"/>
</dbReference>
<evidence type="ECO:0000256" key="1">
    <source>
        <dbReference type="ARBA" id="ARBA00000085"/>
    </source>
</evidence>
<keyword evidence="5" id="KW-0418">Kinase</keyword>
<dbReference type="Gene3D" id="3.40.50.2300">
    <property type="match status" value="1"/>
</dbReference>
<dbReference type="SUPFAM" id="SSF52172">
    <property type="entry name" value="CheY-like"/>
    <property type="match status" value="1"/>
</dbReference>
<dbReference type="STRING" id="1121419.SAMN05443529_12079"/>
<dbReference type="RefSeq" id="WP_092334702.1">
    <property type="nucleotide sequence ID" value="NZ_FNCP01000020.1"/>
</dbReference>
<evidence type="ECO:0000256" key="8">
    <source>
        <dbReference type="PROSITE-ProRule" id="PRU00169"/>
    </source>
</evidence>
<dbReference type="Pfam" id="PF00072">
    <property type="entry name" value="Response_reg"/>
    <property type="match status" value="1"/>
</dbReference>
<dbReference type="InterPro" id="IPR011006">
    <property type="entry name" value="CheY-like_superfamily"/>
</dbReference>
<evidence type="ECO:0000259" key="9">
    <source>
        <dbReference type="PROSITE" id="PS50109"/>
    </source>
</evidence>
<keyword evidence="12" id="KW-1185">Reference proteome</keyword>
<evidence type="ECO:0000256" key="3">
    <source>
        <dbReference type="ARBA" id="ARBA00018672"/>
    </source>
</evidence>
<dbReference type="InterPro" id="IPR005467">
    <property type="entry name" value="His_kinase_dom"/>
</dbReference>
<dbReference type="EMBL" id="FNCP01000020">
    <property type="protein sequence ID" value="SDH85695.1"/>
    <property type="molecule type" value="Genomic_DNA"/>
</dbReference>
<feature type="domain" description="Histidine kinase" evidence="9">
    <location>
        <begin position="1"/>
        <end position="109"/>
    </location>
</feature>
<evidence type="ECO:0000256" key="6">
    <source>
        <dbReference type="ARBA" id="ARBA00023012"/>
    </source>
</evidence>
<dbReference type="InterPro" id="IPR003594">
    <property type="entry name" value="HATPase_dom"/>
</dbReference>
<dbReference type="EC" id="2.7.13.3" evidence="2"/>
<keyword evidence="4" id="KW-0808">Transferase</keyword>
<evidence type="ECO:0000313" key="11">
    <source>
        <dbReference type="EMBL" id="SDH85695.1"/>
    </source>
</evidence>
<dbReference type="Pfam" id="PF02518">
    <property type="entry name" value="HATPase_c"/>
    <property type="match status" value="1"/>
</dbReference>
<organism evidence="11 12">
    <name type="scientific">Desulfosporosinus hippei DSM 8344</name>
    <dbReference type="NCBI Taxonomy" id="1121419"/>
    <lineage>
        <taxon>Bacteria</taxon>
        <taxon>Bacillati</taxon>
        <taxon>Bacillota</taxon>
        <taxon>Clostridia</taxon>
        <taxon>Eubacteriales</taxon>
        <taxon>Desulfitobacteriaceae</taxon>
        <taxon>Desulfosporosinus</taxon>
    </lineage>
</organism>
<dbReference type="PANTHER" id="PTHR43047:SF64">
    <property type="entry name" value="HISTIDINE KINASE CONTAINING CHEY-HOMOLOGOUS RECEIVER DOMAIN AND PAS DOMAIN-RELATED"/>
    <property type="match status" value="1"/>
</dbReference>
<feature type="modified residue" description="4-aspartylphosphate" evidence="8">
    <location>
        <position position="184"/>
    </location>
</feature>
<dbReference type="SMART" id="SM00387">
    <property type="entry name" value="HATPase_c"/>
    <property type="match status" value="1"/>
</dbReference>
<dbReference type="PROSITE" id="PS50109">
    <property type="entry name" value="HIS_KIN"/>
    <property type="match status" value="1"/>
</dbReference>
<evidence type="ECO:0000256" key="2">
    <source>
        <dbReference type="ARBA" id="ARBA00012438"/>
    </source>
</evidence>
<dbReference type="PANTHER" id="PTHR43047">
    <property type="entry name" value="TWO-COMPONENT HISTIDINE PROTEIN KINASE"/>
    <property type="match status" value="1"/>
</dbReference>
<dbReference type="InterPro" id="IPR001789">
    <property type="entry name" value="Sig_transdc_resp-reg_receiver"/>
</dbReference>
<dbReference type="SUPFAM" id="SSF55874">
    <property type="entry name" value="ATPase domain of HSP90 chaperone/DNA topoisomerase II/histidine kinase"/>
    <property type="match status" value="1"/>
</dbReference>
<accession>A0A1G8FU99</accession>
<evidence type="ECO:0000256" key="4">
    <source>
        <dbReference type="ARBA" id="ARBA00022679"/>
    </source>
</evidence>
<evidence type="ECO:0000256" key="7">
    <source>
        <dbReference type="ARBA" id="ARBA00024867"/>
    </source>
</evidence>
<dbReference type="CDD" id="cd17546">
    <property type="entry name" value="REC_hyHK_CKI1_RcsC-like"/>
    <property type="match status" value="1"/>
</dbReference>
<sequence>MSNIIGNAIKFTTSGRIDVTLREIKQDLNNEVCLEFVVRDTGIGISQKNIKDIFNSFSQADSTITRQYGGTGLGLPICKGLVELMQGEIWTESIEGVGSSFYFTCVLDRCAEEEANSKATEVRFLEDLAKKDGLKLLIVEDDAINRMVIEKFVKLKKWQFVPVENGKEAVDVYQKYNFDIILMDIQMPVLDGYNATGIIRMFESQKSIHTHYCFDFLRLKG</sequence>
<keyword evidence="8" id="KW-0597">Phosphoprotein</keyword>
<proteinExistence type="predicted"/>
<dbReference type="Proteomes" id="UP000198656">
    <property type="component" value="Unassembled WGS sequence"/>
</dbReference>
<dbReference type="Gene3D" id="3.30.565.10">
    <property type="entry name" value="Histidine kinase-like ATPase, C-terminal domain"/>
    <property type="match status" value="1"/>
</dbReference>
<evidence type="ECO:0000256" key="5">
    <source>
        <dbReference type="ARBA" id="ARBA00022777"/>
    </source>
</evidence>
<reference evidence="12" key="1">
    <citation type="submission" date="2016-10" db="EMBL/GenBank/DDBJ databases">
        <authorList>
            <person name="Varghese N."/>
            <person name="Submissions S."/>
        </authorList>
    </citation>
    <scope>NUCLEOTIDE SEQUENCE [LARGE SCALE GENOMIC DNA]</scope>
    <source>
        <strain evidence="12">DSM 8344</strain>
    </source>
</reference>
<name>A0A1G8FU99_9FIRM</name>
<dbReference type="GO" id="GO:0004673">
    <property type="term" value="F:protein histidine kinase activity"/>
    <property type="evidence" value="ECO:0007669"/>
    <property type="project" value="UniProtKB-EC"/>
</dbReference>
<dbReference type="AlphaFoldDB" id="A0A1G8FU99"/>
<evidence type="ECO:0000313" key="12">
    <source>
        <dbReference type="Proteomes" id="UP000198656"/>
    </source>
</evidence>
<comment type="catalytic activity">
    <reaction evidence="1">
        <text>ATP + protein L-histidine = ADP + protein N-phospho-L-histidine.</text>
        <dbReference type="EC" id="2.7.13.3"/>
    </reaction>
</comment>
<comment type="function">
    <text evidence="7">May play the central regulatory role in sporulation. It may be an element of the effector pathway responsible for the activation of sporulation genes in response to nutritional stress. Spo0A may act in concert with spo0H (a sigma factor) to control the expression of some genes that are critical to the sporulation process.</text>
</comment>
<feature type="domain" description="Response regulatory" evidence="10">
    <location>
        <begin position="135"/>
        <end position="221"/>
    </location>
</feature>
<dbReference type="InterPro" id="IPR036890">
    <property type="entry name" value="HATPase_C_sf"/>
</dbReference>
<gene>
    <name evidence="11" type="ORF">SAMN05443529_12079</name>
</gene>
<dbReference type="CDD" id="cd16922">
    <property type="entry name" value="HATPase_EvgS-ArcB-TorS-like"/>
    <property type="match status" value="1"/>
</dbReference>
<dbReference type="InterPro" id="IPR004358">
    <property type="entry name" value="Sig_transdc_His_kin-like_C"/>
</dbReference>
<dbReference type="GO" id="GO:0000160">
    <property type="term" value="P:phosphorelay signal transduction system"/>
    <property type="evidence" value="ECO:0007669"/>
    <property type="project" value="UniProtKB-KW"/>
</dbReference>
<protein>
    <recommendedName>
        <fullName evidence="3">Stage 0 sporulation protein A homolog</fullName>
        <ecNumber evidence="2">2.7.13.3</ecNumber>
    </recommendedName>
</protein>
<keyword evidence="6" id="KW-0902">Two-component regulatory system</keyword>
<dbReference type="OrthoDB" id="9809348at2"/>
<dbReference type="PROSITE" id="PS50110">
    <property type="entry name" value="RESPONSE_REGULATORY"/>
    <property type="match status" value="1"/>
</dbReference>
<evidence type="ECO:0000259" key="10">
    <source>
        <dbReference type="PROSITE" id="PS50110"/>
    </source>
</evidence>